<feature type="non-terminal residue" evidence="2">
    <location>
        <position position="242"/>
    </location>
</feature>
<sequence length="242" mass="27184">MTTGKCSSKIISECTKKIQKLSREIRFEVISGHRIELLIKDYLDGVAPPIPNLDLEMEKGTGVRVNGIMQRFDTRRQIESWVFTMKGDAVGELYNIGGVRLFARNIRGFLGDKTAVNEGMQATLENEPDKFFYYNNGITIVCDDAEKRSKKGRDVLQVSNPQVINGQQTTRTLAEYSKKASNASVLVKVIKVPRKINNGSDGFDTLVSAIVQGTNWQNAIKQSDLVANDRTQIELERELRKL</sequence>
<comment type="caution">
    <text evidence="2">The sequence shown here is derived from an EMBL/GenBank/DDBJ whole genome shotgun (WGS) entry which is preliminary data.</text>
</comment>
<dbReference type="Pfam" id="PF10592">
    <property type="entry name" value="AIPR"/>
    <property type="match status" value="1"/>
</dbReference>
<reference evidence="2" key="1">
    <citation type="journal article" date="2014" name="Front. Microbiol.">
        <title>High frequency of phylogenetically diverse reductive dehalogenase-homologous genes in deep subseafloor sedimentary metagenomes.</title>
        <authorList>
            <person name="Kawai M."/>
            <person name="Futagami T."/>
            <person name="Toyoda A."/>
            <person name="Takaki Y."/>
            <person name="Nishi S."/>
            <person name="Hori S."/>
            <person name="Arai W."/>
            <person name="Tsubouchi T."/>
            <person name="Morono Y."/>
            <person name="Uchiyama I."/>
            <person name="Ito T."/>
            <person name="Fujiyama A."/>
            <person name="Inagaki F."/>
            <person name="Takami H."/>
        </authorList>
    </citation>
    <scope>NUCLEOTIDE SEQUENCE</scope>
    <source>
        <strain evidence="2">Expedition CK06-06</strain>
    </source>
</reference>
<organism evidence="2">
    <name type="scientific">marine sediment metagenome</name>
    <dbReference type="NCBI Taxonomy" id="412755"/>
    <lineage>
        <taxon>unclassified sequences</taxon>
        <taxon>metagenomes</taxon>
        <taxon>ecological metagenomes</taxon>
    </lineage>
</organism>
<dbReference type="InterPro" id="IPR018891">
    <property type="entry name" value="AIPR_C"/>
</dbReference>
<evidence type="ECO:0000259" key="1">
    <source>
        <dbReference type="Pfam" id="PF10592"/>
    </source>
</evidence>
<evidence type="ECO:0000313" key="2">
    <source>
        <dbReference type="EMBL" id="GAH61087.1"/>
    </source>
</evidence>
<accession>X1GVB0</accession>
<dbReference type="AlphaFoldDB" id="X1GVB0"/>
<name>X1GVB0_9ZZZZ</name>
<protein>
    <recommendedName>
        <fullName evidence="1">Abortive phage infection protein C-terminal domain-containing protein</fullName>
    </recommendedName>
</protein>
<gene>
    <name evidence="2" type="ORF">S03H2_31191</name>
</gene>
<feature type="domain" description="Abortive phage infection protein C-terminal" evidence="1">
    <location>
        <begin position="102"/>
        <end position="240"/>
    </location>
</feature>
<dbReference type="EMBL" id="BARU01018904">
    <property type="protein sequence ID" value="GAH61087.1"/>
    <property type="molecule type" value="Genomic_DNA"/>
</dbReference>
<proteinExistence type="predicted"/>